<accession>A0A1G6U2X9</accession>
<reference evidence="1 2" key="1">
    <citation type="submission" date="2016-10" db="EMBL/GenBank/DDBJ databases">
        <authorList>
            <person name="de Groot N.N."/>
        </authorList>
    </citation>
    <scope>NUCLEOTIDE SEQUENCE [LARGE SCALE GENOMIC DNA]</scope>
    <source>
        <strain evidence="1 2">MON 2.2</strain>
    </source>
</reference>
<organism evidence="1 2">
    <name type="scientific">Auraticoccus monumenti</name>
    <dbReference type="NCBI Taxonomy" id="675864"/>
    <lineage>
        <taxon>Bacteria</taxon>
        <taxon>Bacillati</taxon>
        <taxon>Actinomycetota</taxon>
        <taxon>Actinomycetes</taxon>
        <taxon>Propionibacteriales</taxon>
        <taxon>Propionibacteriaceae</taxon>
        <taxon>Auraticoccus</taxon>
    </lineage>
</organism>
<proteinExistence type="predicted"/>
<dbReference type="AlphaFoldDB" id="A0A1G6U2X9"/>
<dbReference type="SUPFAM" id="SSF88946">
    <property type="entry name" value="Sigma2 domain of RNA polymerase sigma factors"/>
    <property type="match status" value="1"/>
</dbReference>
<evidence type="ECO:0000313" key="2">
    <source>
        <dbReference type="Proteomes" id="UP000198546"/>
    </source>
</evidence>
<dbReference type="InterPro" id="IPR013325">
    <property type="entry name" value="RNA_pol_sigma_r2"/>
</dbReference>
<protein>
    <submittedName>
        <fullName evidence="1">Sigma-70 region 2</fullName>
    </submittedName>
</protein>
<evidence type="ECO:0000313" key="1">
    <source>
        <dbReference type="EMBL" id="SDD35698.1"/>
    </source>
</evidence>
<dbReference type="GO" id="GO:0006352">
    <property type="term" value="P:DNA-templated transcription initiation"/>
    <property type="evidence" value="ECO:0007669"/>
    <property type="project" value="InterPro"/>
</dbReference>
<dbReference type="Gene3D" id="1.10.1740.10">
    <property type="match status" value="1"/>
</dbReference>
<dbReference type="STRING" id="675864.SAMN04489747_0779"/>
<sequence>MPRRSEKEGPVADVVPENSDAGLIEEIRRGQMEAAAELFARHHGSATRFAAGLAGPSDAEDLVSEAFVRTLAQLREGGGPDVASAPTC</sequence>
<gene>
    <name evidence="1" type="ORF">SAMN04489747_0779</name>
</gene>
<dbReference type="GO" id="GO:0003700">
    <property type="term" value="F:DNA-binding transcription factor activity"/>
    <property type="evidence" value="ECO:0007669"/>
    <property type="project" value="InterPro"/>
</dbReference>
<dbReference type="Proteomes" id="UP000198546">
    <property type="component" value="Chromosome i"/>
</dbReference>
<name>A0A1G6U2X9_9ACTN</name>
<dbReference type="EMBL" id="LT629688">
    <property type="protein sequence ID" value="SDD35698.1"/>
    <property type="molecule type" value="Genomic_DNA"/>
</dbReference>
<keyword evidence="2" id="KW-1185">Reference proteome</keyword>